<reference evidence="1" key="1">
    <citation type="journal article" date="2021" name="New Phytol.">
        <title>Evolutionary innovations through gain and loss of genes in the ectomycorrhizal Boletales.</title>
        <authorList>
            <person name="Wu G."/>
            <person name="Miyauchi S."/>
            <person name="Morin E."/>
            <person name="Kuo A."/>
            <person name="Drula E."/>
            <person name="Varga T."/>
            <person name="Kohler A."/>
            <person name="Feng B."/>
            <person name="Cao Y."/>
            <person name="Lipzen A."/>
            <person name="Daum C."/>
            <person name="Hundley H."/>
            <person name="Pangilinan J."/>
            <person name="Johnson J."/>
            <person name="Barry K."/>
            <person name="LaButti K."/>
            <person name="Ng V."/>
            <person name="Ahrendt S."/>
            <person name="Min B."/>
            <person name="Choi I.G."/>
            <person name="Park H."/>
            <person name="Plett J.M."/>
            <person name="Magnuson J."/>
            <person name="Spatafora J.W."/>
            <person name="Nagy L.G."/>
            <person name="Henrissat B."/>
            <person name="Grigoriev I.V."/>
            <person name="Yang Z.L."/>
            <person name="Xu J."/>
            <person name="Martin F.M."/>
        </authorList>
    </citation>
    <scope>NUCLEOTIDE SEQUENCE</scope>
    <source>
        <strain evidence="1">ATCC 28755</strain>
    </source>
</reference>
<proteinExistence type="predicted"/>
<name>A0ACB7ZUN2_9AGAM</name>
<evidence type="ECO:0000313" key="1">
    <source>
        <dbReference type="EMBL" id="KAH7904508.1"/>
    </source>
</evidence>
<dbReference type="EMBL" id="MU268450">
    <property type="protein sequence ID" value="KAH7904508.1"/>
    <property type="molecule type" value="Genomic_DNA"/>
</dbReference>
<evidence type="ECO:0000313" key="2">
    <source>
        <dbReference type="Proteomes" id="UP000790377"/>
    </source>
</evidence>
<keyword evidence="2" id="KW-1185">Reference proteome</keyword>
<sequence length="561" mass="63464">MTNNRKTCRTENTETIELTDSEPDSDVKVVVRSRPPSSRVKKPTYKVKAETTTTNPDALRLEKALEEALEAQKRAESEIRKVRKENRNLIALRDTQHVEIERLQDLVKKLLGRRDDKNQIKLEIKSEDAAKKEEVAKDEITAAESLEAKEDQQSDAAVQDDHEMGIPVDFDTEHDVTAQDSSIHYERHDLSPSGEGPDTGNNSMNHEHSATTPDPSTGSHIAHSVTPGQATISIKPEPADEDVKIAVTIKTEQAPDENAFVSFIKSEDGKFDIWNLDHLNLGPPLEIDRDLWVGFSRTVISDTFRGGRQSCMHHWQGAKAEKIPFVTFSRSLHSELPRSPGQHGVVFHSFYRFDDNTPITRPIDLFVGEGPNNWRYSGYYELGRRGEIPPPQLELLPPTVIRNWAKEMIRSKWGANWTQQANEEIAEKAEASGEIPNLVEFHEEGLRAALQDGRIVIEFTIMKCVGYRADWHEKLLHSQANPKPRPSTKRKRTGGKKGTPAKRVKGRSRKKLAKYSDSEESDEDNVDDEVDESEEDDEPEIKQRISARVGRRASRFISPEV</sequence>
<accession>A0ACB7ZUN2</accession>
<protein>
    <submittedName>
        <fullName evidence="1">Uncharacterized protein</fullName>
    </submittedName>
</protein>
<organism evidence="1 2">
    <name type="scientific">Hygrophoropsis aurantiaca</name>
    <dbReference type="NCBI Taxonomy" id="72124"/>
    <lineage>
        <taxon>Eukaryota</taxon>
        <taxon>Fungi</taxon>
        <taxon>Dikarya</taxon>
        <taxon>Basidiomycota</taxon>
        <taxon>Agaricomycotina</taxon>
        <taxon>Agaricomycetes</taxon>
        <taxon>Agaricomycetidae</taxon>
        <taxon>Boletales</taxon>
        <taxon>Coniophorineae</taxon>
        <taxon>Hygrophoropsidaceae</taxon>
        <taxon>Hygrophoropsis</taxon>
    </lineage>
</organism>
<comment type="caution">
    <text evidence="1">The sequence shown here is derived from an EMBL/GenBank/DDBJ whole genome shotgun (WGS) entry which is preliminary data.</text>
</comment>
<dbReference type="Proteomes" id="UP000790377">
    <property type="component" value="Unassembled WGS sequence"/>
</dbReference>
<gene>
    <name evidence="1" type="ORF">BJ138DRAFT_904656</name>
</gene>